<dbReference type="VEuPathDB" id="FungiDB:RhiirFUN_012574"/>
<dbReference type="InterPro" id="IPR036047">
    <property type="entry name" value="F-box-like_dom_sf"/>
</dbReference>
<gene>
    <name evidence="2" type="ORF">CHRIB12_LOCUS13450</name>
    <name evidence="3" type="ORF">RhiirA5_461549</name>
</gene>
<proteinExistence type="predicted"/>
<evidence type="ECO:0000259" key="1">
    <source>
        <dbReference type="PROSITE" id="PS50181"/>
    </source>
</evidence>
<dbReference type="VEuPathDB" id="FungiDB:RhiirA1_414228"/>
<accession>A0A2I1E549</accession>
<dbReference type="PROSITE" id="PS50181">
    <property type="entry name" value="FBOX"/>
    <property type="match status" value="1"/>
</dbReference>
<evidence type="ECO:0000313" key="3">
    <source>
        <dbReference type="EMBL" id="PKC12979.1"/>
    </source>
</evidence>
<dbReference type="SUPFAM" id="SSF81383">
    <property type="entry name" value="F-box domain"/>
    <property type="match status" value="1"/>
</dbReference>
<feature type="domain" description="F-box" evidence="1">
    <location>
        <begin position="16"/>
        <end position="68"/>
    </location>
</feature>
<dbReference type="VEuPathDB" id="FungiDB:RhiirA1_541147"/>
<evidence type="ECO:0000313" key="2">
    <source>
        <dbReference type="EMBL" id="CAB5372192.1"/>
    </source>
</evidence>
<dbReference type="Proteomes" id="UP000232722">
    <property type="component" value="Unassembled WGS sequence"/>
</dbReference>
<dbReference type="InterPro" id="IPR001810">
    <property type="entry name" value="F-box_dom"/>
</dbReference>
<dbReference type="VEuPathDB" id="FungiDB:FUN_011267"/>
<reference evidence="3 4" key="2">
    <citation type="submission" date="2017-09" db="EMBL/GenBank/DDBJ databases">
        <title>Extensive intraspecific genome diversity in a model arbuscular mycorrhizal fungus.</title>
        <authorList>
            <person name="Chen E.C."/>
            <person name="Morin E."/>
            <person name="Beaudet D."/>
            <person name="Noel J."/>
            <person name="Ndikumana S."/>
            <person name="Charron P."/>
            <person name="St-Onge C."/>
            <person name="Giorgi J."/>
            <person name="Grigoriev I.V."/>
            <person name="Roux C."/>
            <person name="Martin F.M."/>
            <person name="Corradi N."/>
        </authorList>
    </citation>
    <scope>NUCLEOTIDE SEQUENCE [LARGE SCALE GENOMIC DNA]</scope>
    <source>
        <strain evidence="3 4">A5</strain>
    </source>
</reference>
<dbReference type="Pfam" id="PF12937">
    <property type="entry name" value="F-box-like"/>
    <property type="match status" value="1"/>
</dbReference>
<comment type="caution">
    <text evidence="3">The sequence shown here is derived from an EMBL/GenBank/DDBJ whole genome shotgun (WGS) entry which is preliminary data.</text>
</comment>
<reference evidence="2" key="3">
    <citation type="submission" date="2020-05" db="EMBL/GenBank/DDBJ databases">
        <authorList>
            <person name="Rincon C."/>
            <person name="Sanders R I."/>
            <person name="Robbins C."/>
            <person name="Chaturvedi A."/>
        </authorList>
    </citation>
    <scope>NUCLEOTIDE SEQUENCE</scope>
    <source>
        <strain evidence="2">CHB12</strain>
    </source>
</reference>
<organism evidence="3 4">
    <name type="scientific">Rhizophagus irregularis</name>
    <dbReference type="NCBI Taxonomy" id="588596"/>
    <lineage>
        <taxon>Eukaryota</taxon>
        <taxon>Fungi</taxon>
        <taxon>Fungi incertae sedis</taxon>
        <taxon>Mucoromycota</taxon>
        <taxon>Glomeromycotina</taxon>
        <taxon>Glomeromycetes</taxon>
        <taxon>Glomerales</taxon>
        <taxon>Glomeraceae</taxon>
        <taxon>Rhizophagus</taxon>
    </lineage>
</organism>
<dbReference type="OrthoDB" id="2322499at2759"/>
<sequence length="761" mass="88169">MGRQGGGKKQKVIVGRCIFTTIPPEMFINICQNLPPVDLLSLARVCKRFNGFLSAENSMTTQEIWKASREKFLQFLQIPPPNGMTERQYVRLVLERGCQFCGKTKIRKVYWEFLVRCCEDCLKARTLRQEDIRQDIMPNVLRADDVLSGLPFIPSWHRRAWDRGTKNRPSSLYWTKDVITAYEEYRKIPDYPYELKNQWVKKKREEGATRMREVIERKKETDKELRNKIHENSIKRNERVLQVQSKIQEMKSEKNEYGILKYDENLTETATFKKAMNYMSRKSPQPFTDRAWTLLKKKLIKEYNELSKEKRRQRVEKEKCLPKDTIIQMRQFDIYQTAKQWIPDSETEKKMDKIEIDAAESAFTSTSTLETSSNIIPDSTTSTSSSNVSIINNESIADNNMTNDTTPVKVEDTTSLSDFAPTKVENTADTNTIKVEVGDTSMNIDNVTLTSDNTPMKIDNLISTSNTVSMNVDISDTTSANVDDLTLISQDYLMYYQIPDPFSYSNDNNASYSTDTNSVMSIDSLISHDTSDFSFNLGSTSAAASNSTLGPVYTDSVFYDDPMDIVDVDHYDPYAWDDYFIWDHPLFVSASTANSNVQQDENRFYVEKYLPWCPSFKNPPFHDGNPYNLWDENYLMKTLMPQIWCEATHLLNSFSQATTVQGAVLGGYRENNMFKCKVCVTEFAKEQRLIYDTKKLRSYRDVRLHLIEFHEIRSINDDEMIEFVPDFNTSISPDPVFNNDIKRKLFAIGFNFNLLDDLVKY</sequence>
<dbReference type="CDD" id="cd09917">
    <property type="entry name" value="F-box_SF"/>
    <property type="match status" value="1"/>
</dbReference>
<dbReference type="EMBL" id="CAGKOT010000030">
    <property type="protein sequence ID" value="CAB5372192.1"/>
    <property type="molecule type" value="Genomic_DNA"/>
</dbReference>
<protein>
    <recommendedName>
        <fullName evidence="1">F-box domain-containing protein</fullName>
    </recommendedName>
</protein>
<dbReference type="Gene3D" id="1.20.1280.50">
    <property type="match status" value="1"/>
</dbReference>
<dbReference type="AlphaFoldDB" id="A0A2I1E549"/>
<dbReference type="Proteomes" id="UP000684084">
    <property type="component" value="Unassembled WGS sequence"/>
</dbReference>
<name>A0A2I1E549_9GLOM</name>
<evidence type="ECO:0000313" key="4">
    <source>
        <dbReference type="Proteomes" id="UP000232722"/>
    </source>
</evidence>
<reference evidence="3 4" key="1">
    <citation type="submission" date="2016-04" db="EMBL/GenBank/DDBJ databases">
        <title>Genome analyses suggest a sexual origin of heterokaryosis in a supposedly ancient asexual fungus.</title>
        <authorList>
            <person name="Ropars J."/>
            <person name="Sedzielewska K."/>
            <person name="Noel J."/>
            <person name="Charron P."/>
            <person name="Farinelli L."/>
            <person name="Marton T."/>
            <person name="Kruger M."/>
            <person name="Pelin A."/>
            <person name="Brachmann A."/>
            <person name="Corradi N."/>
        </authorList>
    </citation>
    <scope>NUCLEOTIDE SEQUENCE [LARGE SCALE GENOMIC DNA]</scope>
    <source>
        <strain evidence="3 4">A5</strain>
    </source>
</reference>
<dbReference type="EMBL" id="LLXJ01000215">
    <property type="protein sequence ID" value="PKC12979.1"/>
    <property type="molecule type" value="Genomic_DNA"/>
</dbReference>
<dbReference type="SMART" id="SM00256">
    <property type="entry name" value="FBOX"/>
    <property type="match status" value="1"/>
</dbReference>